<name>A0AAN9QS48_CANGL</name>
<comment type="caution">
    <text evidence="1">The sequence shown here is derived from an EMBL/GenBank/DDBJ whole genome shotgun (WGS) entry which is preliminary data.</text>
</comment>
<accession>A0AAN9QS48</accession>
<keyword evidence="2" id="KW-1185">Reference proteome</keyword>
<dbReference type="EMBL" id="JAYMYQ010000003">
    <property type="protein sequence ID" value="KAK7344781.1"/>
    <property type="molecule type" value="Genomic_DNA"/>
</dbReference>
<dbReference type="AlphaFoldDB" id="A0AAN9QS48"/>
<protein>
    <submittedName>
        <fullName evidence="1">Uncharacterized protein</fullName>
    </submittedName>
</protein>
<evidence type="ECO:0000313" key="2">
    <source>
        <dbReference type="Proteomes" id="UP001367508"/>
    </source>
</evidence>
<sequence length="130" mass="14590">MLPTTNQIHALPIMSQIHVLSTISQSLHGGCMAHYCTHKPETCLVLRGLSWLLNGTVAALFSNALGVHANERGHSDIESLPLFRNILHMKWRYELQITSSSIDSGESSLLHPSPRTCKDVIRFHRIDPRQ</sequence>
<dbReference type="Proteomes" id="UP001367508">
    <property type="component" value="Unassembled WGS sequence"/>
</dbReference>
<reference evidence="1 2" key="1">
    <citation type="submission" date="2024-01" db="EMBL/GenBank/DDBJ databases">
        <title>The genomes of 5 underutilized Papilionoideae crops provide insights into root nodulation and disease resistanc.</title>
        <authorList>
            <person name="Jiang F."/>
        </authorList>
    </citation>
    <scope>NUCLEOTIDE SEQUENCE [LARGE SCALE GENOMIC DNA]</scope>
    <source>
        <strain evidence="1">LVBAO_FW01</strain>
        <tissue evidence="1">Leaves</tissue>
    </source>
</reference>
<proteinExistence type="predicted"/>
<organism evidence="1 2">
    <name type="scientific">Canavalia gladiata</name>
    <name type="common">Sword bean</name>
    <name type="synonym">Dolichos gladiatus</name>
    <dbReference type="NCBI Taxonomy" id="3824"/>
    <lineage>
        <taxon>Eukaryota</taxon>
        <taxon>Viridiplantae</taxon>
        <taxon>Streptophyta</taxon>
        <taxon>Embryophyta</taxon>
        <taxon>Tracheophyta</taxon>
        <taxon>Spermatophyta</taxon>
        <taxon>Magnoliopsida</taxon>
        <taxon>eudicotyledons</taxon>
        <taxon>Gunneridae</taxon>
        <taxon>Pentapetalae</taxon>
        <taxon>rosids</taxon>
        <taxon>fabids</taxon>
        <taxon>Fabales</taxon>
        <taxon>Fabaceae</taxon>
        <taxon>Papilionoideae</taxon>
        <taxon>50 kb inversion clade</taxon>
        <taxon>NPAAA clade</taxon>
        <taxon>indigoferoid/millettioid clade</taxon>
        <taxon>Phaseoleae</taxon>
        <taxon>Canavalia</taxon>
    </lineage>
</organism>
<evidence type="ECO:0000313" key="1">
    <source>
        <dbReference type="EMBL" id="KAK7344781.1"/>
    </source>
</evidence>
<gene>
    <name evidence="1" type="ORF">VNO77_14854</name>
</gene>